<evidence type="ECO:0000259" key="8">
    <source>
        <dbReference type="Pfam" id="PF20684"/>
    </source>
</evidence>
<evidence type="ECO:0000256" key="2">
    <source>
        <dbReference type="ARBA" id="ARBA00022692"/>
    </source>
</evidence>
<feature type="transmembrane region" description="Helical" evidence="7">
    <location>
        <begin position="140"/>
        <end position="160"/>
    </location>
</feature>
<feature type="transmembrane region" description="Helical" evidence="7">
    <location>
        <begin position="219"/>
        <end position="237"/>
    </location>
</feature>
<sequence length="384" mass="42998">MRLPPAEIRAQWPEPNYVNPETRGPELLIVEFITLPLALLSLIVRFFVRIHMIGKVESDDWLMLAATLCGTALTVVVILASSLYGWNIHIWDLKFEQMVSGRQVSLAAQILFILSTSIAKCSILVSYLRLAPQGSWFRKLTYFTIIFLGLFNSSFIIVLFTQCRPLSSYWNVLLSHRDCVPELPPILSQAVLTVIADFIVWVLPLPTLYKARLPLSQRVALIVLFSFGGVVVVAAIIRTYWLHYVIEETYDVTWEGFQLWIWTSVEVHLGVICGCVPWFKSLVKLWKKGSTTGGGYSHSRSRSRSKPLNGAKSGQPNIRDPDAELQADDDDFRCDRGAAFRMVSVNGNKIEGDMAVGPAGDDVYMDLDSLSRGGSSTREIIPGK</sequence>
<gene>
    <name evidence="9" type="ORF">QBC42DRAFT_313614</name>
</gene>
<accession>A0AAV9HXC4</accession>
<feature type="region of interest" description="Disordered" evidence="6">
    <location>
        <begin position="290"/>
        <end position="325"/>
    </location>
</feature>
<keyword evidence="2 7" id="KW-0812">Transmembrane</keyword>
<reference evidence="9" key="2">
    <citation type="submission" date="2023-06" db="EMBL/GenBank/DDBJ databases">
        <authorList>
            <consortium name="Lawrence Berkeley National Laboratory"/>
            <person name="Mondo S.J."/>
            <person name="Hensen N."/>
            <person name="Bonometti L."/>
            <person name="Westerberg I."/>
            <person name="Brannstrom I.O."/>
            <person name="Guillou S."/>
            <person name="Cros-Aarteil S."/>
            <person name="Calhoun S."/>
            <person name="Haridas S."/>
            <person name="Kuo A."/>
            <person name="Pangilinan J."/>
            <person name="Riley R."/>
            <person name="Labutti K."/>
            <person name="Andreopoulos B."/>
            <person name="Lipzen A."/>
            <person name="Chen C."/>
            <person name="Yanf M."/>
            <person name="Daum C."/>
            <person name="Ng V."/>
            <person name="Clum A."/>
            <person name="Steindorff A."/>
            <person name="Ohm R."/>
            <person name="Martin F."/>
            <person name="Silar P."/>
            <person name="Natvig D."/>
            <person name="Lalanne C."/>
            <person name="Gautier V."/>
            <person name="Ament-Velasquez S.L."/>
            <person name="Kruys A."/>
            <person name="Hutchinson M.I."/>
            <person name="Powell A.J."/>
            <person name="Barry K."/>
            <person name="Miller A.N."/>
            <person name="Grigoriev I.V."/>
            <person name="Debuchy R."/>
            <person name="Gladieux P."/>
            <person name="Thoren M.H."/>
            <person name="Johannesson H."/>
        </authorList>
    </citation>
    <scope>NUCLEOTIDE SEQUENCE</scope>
    <source>
        <strain evidence="9">PSN324</strain>
    </source>
</reference>
<feature type="transmembrane region" description="Helical" evidence="7">
    <location>
        <begin position="257"/>
        <end position="279"/>
    </location>
</feature>
<organism evidence="9 10">
    <name type="scientific">Cladorrhinum samala</name>
    <dbReference type="NCBI Taxonomy" id="585594"/>
    <lineage>
        <taxon>Eukaryota</taxon>
        <taxon>Fungi</taxon>
        <taxon>Dikarya</taxon>
        <taxon>Ascomycota</taxon>
        <taxon>Pezizomycotina</taxon>
        <taxon>Sordariomycetes</taxon>
        <taxon>Sordariomycetidae</taxon>
        <taxon>Sordariales</taxon>
        <taxon>Podosporaceae</taxon>
        <taxon>Cladorrhinum</taxon>
    </lineage>
</organism>
<evidence type="ECO:0000256" key="7">
    <source>
        <dbReference type="SAM" id="Phobius"/>
    </source>
</evidence>
<keyword evidence="10" id="KW-1185">Reference proteome</keyword>
<protein>
    <recommendedName>
        <fullName evidence="8">Rhodopsin domain-containing protein</fullName>
    </recommendedName>
</protein>
<evidence type="ECO:0000256" key="5">
    <source>
        <dbReference type="ARBA" id="ARBA00038359"/>
    </source>
</evidence>
<evidence type="ECO:0000256" key="6">
    <source>
        <dbReference type="SAM" id="MobiDB-lite"/>
    </source>
</evidence>
<evidence type="ECO:0000256" key="4">
    <source>
        <dbReference type="ARBA" id="ARBA00023136"/>
    </source>
</evidence>
<dbReference type="Proteomes" id="UP001321749">
    <property type="component" value="Unassembled WGS sequence"/>
</dbReference>
<dbReference type="GO" id="GO:0016020">
    <property type="term" value="C:membrane"/>
    <property type="evidence" value="ECO:0007669"/>
    <property type="project" value="UniProtKB-SubCell"/>
</dbReference>
<dbReference type="AlphaFoldDB" id="A0AAV9HXC4"/>
<feature type="transmembrane region" description="Helical" evidence="7">
    <location>
        <begin position="186"/>
        <end position="207"/>
    </location>
</feature>
<dbReference type="PANTHER" id="PTHR33048:SF129">
    <property type="entry name" value="INTEGRAL MEMBRANE PROTEIN-RELATED"/>
    <property type="match status" value="1"/>
</dbReference>
<dbReference type="InterPro" id="IPR052337">
    <property type="entry name" value="SAT4-like"/>
</dbReference>
<keyword evidence="4 7" id="KW-0472">Membrane</keyword>
<dbReference type="InterPro" id="IPR049326">
    <property type="entry name" value="Rhodopsin_dom_fungi"/>
</dbReference>
<comment type="caution">
    <text evidence="9">The sequence shown here is derived from an EMBL/GenBank/DDBJ whole genome shotgun (WGS) entry which is preliminary data.</text>
</comment>
<dbReference type="PANTHER" id="PTHR33048">
    <property type="entry name" value="PTH11-LIKE INTEGRAL MEMBRANE PROTEIN (AFU_ORTHOLOGUE AFUA_5G11245)"/>
    <property type="match status" value="1"/>
</dbReference>
<name>A0AAV9HXC4_9PEZI</name>
<feature type="transmembrane region" description="Helical" evidence="7">
    <location>
        <begin position="27"/>
        <end position="48"/>
    </location>
</feature>
<feature type="transmembrane region" description="Helical" evidence="7">
    <location>
        <begin position="60"/>
        <end position="86"/>
    </location>
</feature>
<keyword evidence="3 7" id="KW-1133">Transmembrane helix</keyword>
<evidence type="ECO:0000313" key="9">
    <source>
        <dbReference type="EMBL" id="KAK4465356.1"/>
    </source>
</evidence>
<feature type="transmembrane region" description="Helical" evidence="7">
    <location>
        <begin position="106"/>
        <end position="128"/>
    </location>
</feature>
<reference evidence="9" key="1">
    <citation type="journal article" date="2023" name="Mol. Phylogenet. Evol.">
        <title>Genome-scale phylogeny and comparative genomics of the fungal order Sordariales.</title>
        <authorList>
            <person name="Hensen N."/>
            <person name="Bonometti L."/>
            <person name="Westerberg I."/>
            <person name="Brannstrom I.O."/>
            <person name="Guillou S."/>
            <person name="Cros-Aarteil S."/>
            <person name="Calhoun S."/>
            <person name="Haridas S."/>
            <person name="Kuo A."/>
            <person name="Mondo S."/>
            <person name="Pangilinan J."/>
            <person name="Riley R."/>
            <person name="LaButti K."/>
            <person name="Andreopoulos B."/>
            <person name="Lipzen A."/>
            <person name="Chen C."/>
            <person name="Yan M."/>
            <person name="Daum C."/>
            <person name="Ng V."/>
            <person name="Clum A."/>
            <person name="Steindorff A."/>
            <person name="Ohm R.A."/>
            <person name="Martin F."/>
            <person name="Silar P."/>
            <person name="Natvig D.O."/>
            <person name="Lalanne C."/>
            <person name="Gautier V."/>
            <person name="Ament-Velasquez S.L."/>
            <person name="Kruys A."/>
            <person name="Hutchinson M.I."/>
            <person name="Powell A.J."/>
            <person name="Barry K."/>
            <person name="Miller A.N."/>
            <person name="Grigoriev I.V."/>
            <person name="Debuchy R."/>
            <person name="Gladieux P."/>
            <person name="Hiltunen Thoren M."/>
            <person name="Johannesson H."/>
        </authorList>
    </citation>
    <scope>NUCLEOTIDE SEQUENCE</scope>
    <source>
        <strain evidence="9">PSN324</strain>
    </source>
</reference>
<evidence type="ECO:0000313" key="10">
    <source>
        <dbReference type="Proteomes" id="UP001321749"/>
    </source>
</evidence>
<proteinExistence type="inferred from homology"/>
<comment type="subcellular location">
    <subcellularLocation>
        <location evidence="1">Membrane</location>
        <topology evidence="1">Multi-pass membrane protein</topology>
    </subcellularLocation>
</comment>
<dbReference type="EMBL" id="MU864940">
    <property type="protein sequence ID" value="KAK4465356.1"/>
    <property type="molecule type" value="Genomic_DNA"/>
</dbReference>
<evidence type="ECO:0000256" key="1">
    <source>
        <dbReference type="ARBA" id="ARBA00004141"/>
    </source>
</evidence>
<dbReference type="Pfam" id="PF20684">
    <property type="entry name" value="Fung_rhodopsin"/>
    <property type="match status" value="1"/>
</dbReference>
<feature type="domain" description="Rhodopsin" evidence="8">
    <location>
        <begin position="44"/>
        <end position="284"/>
    </location>
</feature>
<comment type="similarity">
    <text evidence="5">Belongs to the SAT4 family.</text>
</comment>
<evidence type="ECO:0000256" key="3">
    <source>
        <dbReference type="ARBA" id="ARBA00022989"/>
    </source>
</evidence>